<dbReference type="GO" id="GO:0003824">
    <property type="term" value="F:catalytic activity"/>
    <property type="evidence" value="ECO:0007669"/>
    <property type="project" value="UniProtKB-ARBA"/>
</dbReference>
<dbReference type="InterPro" id="IPR050266">
    <property type="entry name" value="AB_hydrolase_sf"/>
</dbReference>
<evidence type="ECO:0000313" key="3">
    <source>
        <dbReference type="Proteomes" id="UP000195331"/>
    </source>
</evidence>
<dbReference type="Proteomes" id="UP000195331">
    <property type="component" value="Chromosome"/>
</dbReference>
<evidence type="ECO:0000259" key="1">
    <source>
        <dbReference type="Pfam" id="PF00561"/>
    </source>
</evidence>
<accession>A0A1Y0C6I4</accession>
<dbReference type="Gene3D" id="3.40.50.1820">
    <property type="entry name" value="alpha/beta hydrolase"/>
    <property type="match status" value="1"/>
</dbReference>
<reference evidence="2 3" key="1">
    <citation type="submission" date="2017-04" db="EMBL/GenBank/DDBJ databases">
        <title>Whole Genome Sequence of 1,4-Dioxane Degrading Bacterium Mycobacterium dioxanotrophicus PH-06.</title>
        <authorList>
            <person name="He Y."/>
        </authorList>
    </citation>
    <scope>NUCLEOTIDE SEQUENCE [LARGE SCALE GENOMIC DNA]</scope>
    <source>
        <strain evidence="2 3">PH-06</strain>
    </source>
</reference>
<dbReference type="AlphaFoldDB" id="A0A1Y0C6I4"/>
<sequence length="311" mass="32779">MPVAHGLKPRQQRILTRDGTSLAVSQWGRPDAHSTAVFLHGLCLDRTAWDAQIHEVTKRFDGRARAIGYDHRGHGESSPTPIHTYNVDQLADDLDDLLTAIAPVGPVTLIGHSLGAMVALTYLSRISHRCTAEVRGLVLCATASGRIARHGVGQLLNLPVLDGLVEIASHIPPRAATAVTTPLRLVLDQLSTHGGINQRGLSSVVSSALANTSLRTAVGFLPSLRDFDVHTALTGIRAHTTVLSGGLDVLTPTAHAEEMAAAIPGAVHLHVPWAGHMLPQQVPSLVGKAIIDTIAASESAQPIVRVPAAVS</sequence>
<keyword evidence="3" id="KW-1185">Reference proteome</keyword>
<dbReference type="KEGG" id="mdx:BTO20_21070"/>
<organism evidence="2 3">
    <name type="scientific">Mycobacterium dioxanotrophicus</name>
    <dbReference type="NCBI Taxonomy" id="482462"/>
    <lineage>
        <taxon>Bacteria</taxon>
        <taxon>Bacillati</taxon>
        <taxon>Actinomycetota</taxon>
        <taxon>Actinomycetes</taxon>
        <taxon>Mycobacteriales</taxon>
        <taxon>Mycobacteriaceae</taxon>
        <taxon>Mycobacterium</taxon>
    </lineage>
</organism>
<dbReference type="SUPFAM" id="SSF53474">
    <property type="entry name" value="alpha/beta-Hydrolases"/>
    <property type="match status" value="1"/>
</dbReference>
<gene>
    <name evidence="2" type="ORF">BTO20_21070</name>
</gene>
<feature type="domain" description="AB hydrolase-1" evidence="1">
    <location>
        <begin position="37"/>
        <end position="278"/>
    </location>
</feature>
<dbReference type="PANTHER" id="PTHR43798">
    <property type="entry name" value="MONOACYLGLYCEROL LIPASE"/>
    <property type="match status" value="1"/>
</dbReference>
<dbReference type="RefSeq" id="WP_087078131.1">
    <property type="nucleotide sequence ID" value="NZ_CP020809.1"/>
</dbReference>
<evidence type="ECO:0000313" key="2">
    <source>
        <dbReference type="EMBL" id="ART70697.1"/>
    </source>
</evidence>
<dbReference type="Pfam" id="PF00561">
    <property type="entry name" value="Abhydrolase_1"/>
    <property type="match status" value="1"/>
</dbReference>
<dbReference type="OrthoDB" id="5422338at2"/>
<dbReference type="PANTHER" id="PTHR43798:SF33">
    <property type="entry name" value="HYDROLASE, PUTATIVE (AFU_ORTHOLOGUE AFUA_2G14860)-RELATED"/>
    <property type="match status" value="1"/>
</dbReference>
<dbReference type="GO" id="GO:0016020">
    <property type="term" value="C:membrane"/>
    <property type="evidence" value="ECO:0007669"/>
    <property type="project" value="TreeGrafter"/>
</dbReference>
<dbReference type="InterPro" id="IPR029058">
    <property type="entry name" value="AB_hydrolase_fold"/>
</dbReference>
<name>A0A1Y0C6I4_9MYCO</name>
<protein>
    <recommendedName>
        <fullName evidence="1">AB hydrolase-1 domain-containing protein</fullName>
    </recommendedName>
</protein>
<dbReference type="EMBL" id="CP020809">
    <property type="protein sequence ID" value="ART70697.1"/>
    <property type="molecule type" value="Genomic_DNA"/>
</dbReference>
<proteinExistence type="predicted"/>
<dbReference type="InterPro" id="IPR000073">
    <property type="entry name" value="AB_hydrolase_1"/>
</dbReference>